<dbReference type="PANTHER" id="PTHR40392:SF1">
    <property type="entry name" value="2-PHOSPHO-L-LACTATE GUANYLYLTRANSFERASE"/>
    <property type="match status" value="1"/>
</dbReference>
<keyword evidence="3 5" id="KW-0547">Nucleotide-binding</keyword>
<keyword evidence="2 5" id="KW-0548">Nucleotidyltransferase</keyword>
<comment type="pathway">
    <text evidence="5">Cofactor biosynthesis; coenzyme F420 biosynthesis.</text>
</comment>
<keyword evidence="4 5" id="KW-0342">GTP-binding</keyword>
<dbReference type="Proteomes" id="UP001202887">
    <property type="component" value="Unassembled WGS sequence"/>
</dbReference>
<comment type="catalytic activity">
    <reaction evidence="5">
        <text>(2R)-3-phosphoglycerate + GTP + H(+) = 3-[(R)-glyceryl]-diphospho-5'-guanosine + diphosphate</text>
        <dbReference type="Rhea" id="RHEA:63440"/>
        <dbReference type="ChEBI" id="CHEBI:15378"/>
        <dbReference type="ChEBI" id="CHEBI:33019"/>
        <dbReference type="ChEBI" id="CHEBI:37565"/>
        <dbReference type="ChEBI" id="CHEBI:58272"/>
        <dbReference type="ChEBI" id="CHEBI:147306"/>
        <dbReference type="EC" id="2.7.7.106"/>
    </reaction>
</comment>
<gene>
    <name evidence="6" type="primary">cofC</name>
    <name evidence="5" type="synonym">fbiD</name>
    <name evidence="6" type="ORF">K1W68_07815</name>
</gene>
<dbReference type="HAMAP" id="MF_02114">
    <property type="entry name" value="CofC"/>
    <property type="match status" value="1"/>
</dbReference>
<dbReference type="EMBL" id="JAIBCX010000016">
    <property type="protein sequence ID" value="MCJ8353893.1"/>
    <property type="molecule type" value="Genomic_DNA"/>
</dbReference>
<reference evidence="6" key="2">
    <citation type="submission" date="2022-03" db="EMBL/GenBank/DDBJ databases">
        <authorList>
            <person name="Ryngajllo M."/>
            <person name="Jacek P."/>
            <person name="Kubiak K."/>
        </authorList>
    </citation>
    <scope>NUCLEOTIDE SEQUENCE</scope>
    <source>
        <strain evidence="6">SI1</strain>
    </source>
</reference>
<dbReference type="AlphaFoldDB" id="A0AAW5ESP5"/>
<evidence type="ECO:0000256" key="2">
    <source>
        <dbReference type="ARBA" id="ARBA00022695"/>
    </source>
</evidence>
<comment type="function">
    <text evidence="5">Guanylyltransferase that catalyzes the activation of (2R)-3-phosphoglycerate (3PG) as 3-[(R)-glyceryl]-diphospho-5'-guanosine, via the condensation of 3PG with GTP. It is involved in the biosynthesis of a derivative of the hydride carrier cofactor coenzyme F420, 3PG-F420.</text>
</comment>
<dbReference type="PANTHER" id="PTHR40392">
    <property type="entry name" value="2-PHOSPHO-L-LACTATE GUANYLYLTRANSFERASE"/>
    <property type="match status" value="1"/>
</dbReference>
<comment type="similarity">
    <text evidence="5">Belongs to the CofC family.</text>
</comment>
<accession>A0AAW5ESP5</accession>
<dbReference type="Gene3D" id="3.90.550.10">
    <property type="entry name" value="Spore Coat Polysaccharide Biosynthesis Protein SpsA, Chain A"/>
    <property type="match status" value="1"/>
</dbReference>
<sequence>MTGIWAIVPIKDTHFSKSRLAPVMSDRMRRQLALIMFEDVLTALLHAPGLEGIMVPTPDAEITRIGRRYGVEIMAEPTPTDYNRVARQAACRIAEQGGDAALILPADIPLLTSGEVQAVLSAASAMQVAILAARDGIGTNGLLLRGPDVMVPHFGIHSLHRHRQLACSHGLSHTVMDFPGFGFDIDTSLDIYDLWMLASPTETGRFVEQAIRRGEIKVEKPCQVM</sequence>
<evidence type="ECO:0000313" key="6">
    <source>
        <dbReference type="EMBL" id="MCJ8353893.1"/>
    </source>
</evidence>
<dbReference type="RefSeq" id="WP_075631846.1">
    <property type="nucleotide sequence ID" value="NZ_CP094848.1"/>
</dbReference>
<reference evidence="6" key="1">
    <citation type="journal article" date="2021" name="Polymers (Basel)">
        <title>Highly Stretchable Bacterial Cellulose Produced by Komagataeibacter hansenii SI1.</title>
        <authorList>
            <person name="Cielecka I."/>
            <person name="Ryngajllo M."/>
            <person name="Maniukiewicz W."/>
            <person name="Bielecki S."/>
        </authorList>
    </citation>
    <scope>NUCLEOTIDE SEQUENCE</scope>
    <source>
        <strain evidence="6">SI1</strain>
    </source>
</reference>
<dbReference type="SUPFAM" id="SSF53448">
    <property type="entry name" value="Nucleotide-diphospho-sugar transferases"/>
    <property type="match status" value="1"/>
</dbReference>
<dbReference type="GO" id="GO:0043814">
    <property type="term" value="F:phospholactate guanylyltransferase activity"/>
    <property type="evidence" value="ECO:0007669"/>
    <property type="project" value="InterPro"/>
</dbReference>
<dbReference type="GO" id="GO:0052645">
    <property type="term" value="P:F420-0 metabolic process"/>
    <property type="evidence" value="ECO:0007669"/>
    <property type="project" value="UniProtKB-UniRule"/>
</dbReference>
<name>A0AAW5ESP5_NOVHA</name>
<dbReference type="Pfam" id="PF01983">
    <property type="entry name" value="CofC"/>
    <property type="match status" value="1"/>
</dbReference>
<evidence type="ECO:0000313" key="7">
    <source>
        <dbReference type="Proteomes" id="UP001202887"/>
    </source>
</evidence>
<protein>
    <recommendedName>
        <fullName evidence="5">3-phospho-D-glycerate guanylyltransferase</fullName>
        <shortName evidence="5">3PG guanylyltransferase</shortName>
        <ecNumber evidence="5">2.7.7.106</ecNumber>
    </recommendedName>
</protein>
<evidence type="ECO:0000256" key="5">
    <source>
        <dbReference type="HAMAP-Rule" id="MF_02114"/>
    </source>
</evidence>
<proteinExistence type="inferred from homology"/>
<dbReference type="NCBIfam" id="TIGR03552">
    <property type="entry name" value="F420_cofC"/>
    <property type="match status" value="1"/>
</dbReference>
<dbReference type="InterPro" id="IPR029044">
    <property type="entry name" value="Nucleotide-diphossugar_trans"/>
</dbReference>
<evidence type="ECO:0000256" key="3">
    <source>
        <dbReference type="ARBA" id="ARBA00022741"/>
    </source>
</evidence>
<organism evidence="6 7">
    <name type="scientific">Novacetimonas hansenii</name>
    <name type="common">Komagataeibacter hansenii</name>
    <dbReference type="NCBI Taxonomy" id="436"/>
    <lineage>
        <taxon>Bacteria</taxon>
        <taxon>Pseudomonadati</taxon>
        <taxon>Pseudomonadota</taxon>
        <taxon>Alphaproteobacteria</taxon>
        <taxon>Acetobacterales</taxon>
        <taxon>Acetobacteraceae</taxon>
        <taxon>Novacetimonas</taxon>
    </lineage>
</organism>
<keyword evidence="1 5" id="KW-0808">Transferase</keyword>
<evidence type="ECO:0000256" key="1">
    <source>
        <dbReference type="ARBA" id="ARBA00022679"/>
    </source>
</evidence>
<dbReference type="GO" id="GO:0005525">
    <property type="term" value="F:GTP binding"/>
    <property type="evidence" value="ECO:0007669"/>
    <property type="project" value="UniProtKB-KW"/>
</dbReference>
<dbReference type="EC" id="2.7.7.106" evidence="5"/>
<evidence type="ECO:0000256" key="4">
    <source>
        <dbReference type="ARBA" id="ARBA00023134"/>
    </source>
</evidence>
<dbReference type="InterPro" id="IPR002835">
    <property type="entry name" value="CofC"/>
</dbReference>
<comment type="caution">
    <text evidence="6">The sequence shown here is derived from an EMBL/GenBank/DDBJ whole genome shotgun (WGS) entry which is preliminary data.</text>
</comment>